<organism evidence="1 2">
    <name type="scientific">Anatilimnocola aggregata</name>
    <dbReference type="NCBI Taxonomy" id="2528021"/>
    <lineage>
        <taxon>Bacteria</taxon>
        <taxon>Pseudomonadati</taxon>
        <taxon>Planctomycetota</taxon>
        <taxon>Planctomycetia</taxon>
        <taxon>Pirellulales</taxon>
        <taxon>Pirellulaceae</taxon>
        <taxon>Anatilimnocola</taxon>
    </lineage>
</organism>
<proteinExistence type="predicted"/>
<dbReference type="EMBL" id="CP036274">
    <property type="protein sequence ID" value="QDU26263.1"/>
    <property type="molecule type" value="Genomic_DNA"/>
</dbReference>
<evidence type="ECO:0000313" key="1">
    <source>
        <dbReference type="EMBL" id="QDU26263.1"/>
    </source>
</evidence>
<dbReference type="Proteomes" id="UP000315017">
    <property type="component" value="Chromosome"/>
</dbReference>
<keyword evidence="2" id="KW-1185">Reference proteome</keyword>
<sequence length="222" mass="25524">MRHIQRPMNRQILDALSHLIRARDYADDLDEDVWRFALEWRSLRVGGLEASDVRWLFAKQLIELKREISLPGAFVRTFIPHDVVRLTRDTALILTDAGVTFCRSVLGCANDNPTKPIHCRAPSPANASPVKPTWNKDRKELAFAGQVVKLFRKPAINQELILTAFEEEGWPDFILDPLPQSGEVDRRDRLQSSIKSLNRHQSNHLIRFRGNGGNRIFWCVHT</sequence>
<reference evidence="1 2" key="1">
    <citation type="submission" date="2019-02" db="EMBL/GenBank/DDBJ databases">
        <title>Deep-cultivation of Planctomycetes and their phenomic and genomic characterization uncovers novel biology.</title>
        <authorList>
            <person name="Wiegand S."/>
            <person name="Jogler M."/>
            <person name="Boedeker C."/>
            <person name="Pinto D."/>
            <person name="Vollmers J."/>
            <person name="Rivas-Marin E."/>
            <person name="Kohn T."/>
            <person name="Peeters S.H."/>
            <person name="Heuer A."/>
            <person name="Rast P."/>
            <person name="Oberbeckmann S."/>
            <person name="Bunk B."/>
            <person name="Jeske O."/>
            <person name="Meyerdierks A."/>
            <person name="Storesund J.E."/>
            <person name="Kallscheuer N."/>
            <person name="Luecker S."/>
            <person name="Lage O.M."/>
            <person name="Pohl T."/>
            <person name="Merkel B.J."/>
            <person name="Hornburger P."/>
            <person name="Mueller R.-W."/>
            <person name="Bruemmer F."/>
            <person name="Labrenz M."/>
            <person name="Spormann A.M."/>
            <person name="Op den Camp H."/>
            <person name="Overmann J."/>
            <person name="Amann R."/>
            <person name="Jetten M.S.M."/>
            <person name="Mascher T."/>
            <person name="Medema M.H."/>
            <person name="Devos D.P."/>
            <person name="Kaster A.-K."/>
            <person name="Ovreas L."/>
            <person name="Rohde M."/>
            <person name="Galperin M.Y."/>
            <person name="Jogler C."/>
        </authorList>
    </citation>
    <scope>NUCLEOTIDE SEQUENCE [LARGE SCALE GENOMIC DNA]</scope>
    <source>
        <strain evidence="1 2">ETA_A8</strain>
    </source>
</reference>
<name>A0A517Y7R4_9BACT</name>
<gene>
    <name evidence="1" type="ORF">ETAA8_13390</name>
</gene>
<evidence type="ECO:0000313" key="2">
    <source>
        <dbReference type="Proteomes" id="UP000315017"/>
    </source>
</evidence>
<accession>A0A517Y7R4</accession>
<dbReference type="AlphaFoldDB" id="A0A517Y7R4"/>
<dbReference type="KEGG" id="aagg:ETAA8_13390"/>
<protein>
    <submittedName>
        <fullName evidence="1">Uncharacterized protein</fullName>
    </submittedName>
</protein>